<dbReference type="OrthoDB" id="1467621at2"/>
<evidence type="ECO:0000313" key="2">
    <source>
        <dbReference type="EMBL" id="SMG49195.1"/>
    </source>
</evidence>
<dbReference type="EMBL" id="FXAW01000008">
    <property type="protein sequence ID" value="SMG49195.1"/>
    <property type="molecule type" value="Genomic_DNA"/>
</dbReference>
<evidence type="ECO:0008006" key="4">
    <source>
        <dbReference type="Google" id="ProtNLM"/>
    </source>
</evidence>
<gene>
    <name evidence="2" type="ORF">SAMN05661096_03579</name>
</gene>
<protein>
    <recommendedName>
        <fullName evidence="4">Lipocalin-like domain-containing protein</fullName>
    </recommendedName>
</protein>
<sequence>MKNIFTYIIISVSLFMSSCDTAGLSEVPMEQFIGTWSLQGRGMFEGMEIEITKEDELLIGRVSKLNDNKYIQLFSVNNDVWVSEISRRSNYQFRLTEKKIARELFALYGLSSSNEFKVEFIDKDTIGLSEEGKDPKNATIRYVRIK</sequence>
<dbReference type="AlphaFoldDB" id="A0A1X7L626"/>
<dbReference type="Proteomes" id="UP000193804">
    <property type="component" value="Unassembled WGS sequence"/>
</dbReference>
<organism evidence="2 3">
    <name type="scientific">Marivirga sericea</name>
    <dbReference type="NCBI Taxonomy" id="1028"/>
    <lineage>
        <taxon>Bacteria</taxon>
        <taxon>Pseudomonadati</taxon>
        <taxon>Bacteroidota</taxon>
        <taxon>Cytophagia</taxon>
        <taxon>Cytophagales</taxon>
        <taxon>Marivirgaceae</taxon>
        <taxon>Marivirga</taxon>
    </lineage>
</organism>
<reference evidence="3" key="1">
    <citation type="submission" date="2017-04" db="EMBL/GenBank/DDBJ databases">
        <authorList>
            <person name="Varghese N."/>
            <person name="Submissions S."/>
        </authorList>
    </citation>
    <scope>NUCLEOTIDE SEQUENCE [LARGE SCALE GENOMIC DNA]</scope>
    <source>
        <strain evidence="3">DSM 4125</strain>
    </source>
</reference>
<name>A0A1X7L626_9BACT</name>
<dbReference type="PROSITE" id="PS51257">
    <property type="entry name" value="PROKAR_LIPOPROTEIN"/>
    <property type="match status" value="1"/>
</dbReference>
<feature type="signal peptide" evidence="1">
    <location>
        <begin position="1"/>
        <end position="22"/>
    </location>
</feature>
<accession>A0A1X7L626</accession>
<dbReference type="RefSeq" id="WP_139828082.1">
    <property type="nucleotide sequence ID" value="NZ_FXAW01000008.1"/>
</dbReference>
<evidence type="ECO:0000313" key="3">
    <source>
        <dbReference type="Proteomes" id="UP000193804"/>
    </source>
</evidence>
<proteinExistence type="predicted"/>
<evidence type="ECO:0000256" key="1">
    <source>
        <dbReference type="SAM" id="SignalP"/>
    </source>
</evidence>
<feature type="chain" id="PRO_5012259542" description="Lipocalin-like domain-containing protein" evidence="1">
    <location>
        <begin position="23"/>
        <end position="146"/>
    </location>
</feature>
<keyword evidence="1" id="KW-0732">Signal</keyword>
<keyword evidence="3" id="KW-1185">Reference proteome</keyword>